<reference evidence="2 3" key="1">
    <citation type="journal article" date="2014" name="BMC Genomics">
        <title>Comparative genome sequencing reveals chemotype-specific gene clusters in the toxigenic black mold Stachybotrys.</title>
        <authorList>
            <person name="Semeiks J."/>
            <person name="Borek D."/>
            <person name="Otwinowski Z."/>
            <person name="Grishin N.V."/>
        </authorList>
    </citation>
    <scope>NUCLEOTIDE SEQUENCE [LARGE SCALE GENOMIC DNA]</scope>
    <source>
        <strain evidence="2 3">IBT 40285</strain>
    </source>
</reference>
<dbReference type="AlphaFoldDB" id="A0A084R2P1"/>
<evidence type="ECO:0008006" key="4">
    <source>
        <dbReference type="Google" id="ProtNLM"/>
    </source>
</evidence>
<keyword evidence="3" id="KW-1185">Reference proteome</keyword>
<evidence type="ECO:0000313" key="3">
    <source>
        <dbReference type="Proteomes" id="UP000028524"/>
    </source>
</evidence>
<evidence type="ECO:0000256" key="1">
    <source>
        <dbReference type="SAM" id="MobiDB-lite"/>
    </source>
</evidence>
<dbReference type="STRING" id="1283841.A0A084R2P1"/>
<dbReference type="InParanoid" id="A0A084R2P1"/>
<protein>
    <recommendedName>
        <fullName evidence="4">Histidine kinase group protein</fullName>
    </recommendedName>
</protein>
<name>A0A084R2P1_STAC4</name>
<dbReference type="HOGENOM" id="CLU_012587_0_0_1"/>
<dbReference type="OMA" id="WLQMPIE"/>
<dbReference type="Proteomes" id="UP000028524">
    <property type="component" value="Unassembled WGS sequence"/>
</dbReference>
<feature type="region of interest" description="Disordered" evidence="1">
    <location>
        <begin position="641"/>
        <end position="680"/>
    </location>
</feature>
<dbReference type="EMBL" id="KL659196">
    <property type="protein sequence ID" value="KFA70476.1"/>
    <property type="molecule type" value="Genomic_DNA"/>
</dbReference>
<feature type="region of interest" description="Disordered" evidence="1">
    <location>
        <begin position="722"/>
        <end position="753"/>
    </location>
</feature>
<feature type="compositionally biased region" description="Low complexity" evidence="1">
    <location>
        <begin position="641"/>
        <end position="662"/>
    </location>
</feature>
<dbReference type="OrthoDB" id="420046at2759"/>
<organism evidence="2 3">
    <name type="scientific">Stachybotrys chlorohalonatus (strain IBT 40285)</name>
    <dbReference type="NCBI Taxonomy" id="1283841"/>
    <lineage>
        <taxon>Eukaryota</taxon>
        <taxon>Fungi</taxon>
        <taxon>Dikarya</taxon>
        <taxon>Ascomycota</taxon>
        <taxon>Pezizomycotina</taxon>
        <taxon>Sordariomycetes</taxon>
        <taxon>Hypocreomycetidae</taxon>
        <taxon>Hypocreales</taxon>
        <taxon>Stachybotryaceae</taxon>
        <taxon>Stachybotrys</taxon>
    </lineage>
</organism>
<proteinExistence type="predicted"/>
<gene>
    <name evidence="2" type="ORF">S40285_00672</name>
</gene>
<accession>A0A084R2P1</accession>
<evidence type="ECO:0000313" key="2">
    <source>
        <dbReference type="EMBL" id="KFA70476.1"/>
    </source>
</evidence>
<feature type="compositionally biased region" description="Polar residues" evidence="1">
    <location>
        <begin position="23"/>
        <end position="32"/>
    </location>
</feature>
<sequence>MAKKKSAKQLPATDDGEVVAPANGSSQHSPSLLASKKLPKPSAGPNAPPSPSNLVICRNKHWRYISCFHGPWLQMPVEILETVANINWNTPRPRPIDPAVFFDLVKVRRLVDEASNLAVRAASDIASPTLTNVNSLGGPSMNALGLGGPGHGAKLSRERKFRMREQASQKLSHAYRLDEIACSVATMQGASPLEEVGALVLQRNNTDPDALYVHFFHQKIPSRKLAESTSLQPLNDIISERPNQPELFRTRATVKTFKGDYDGALADLTHALSACRFQTPHKSDQEETDPQVQEQARLRRRPQNVILADKDQPSSLEGQLYFQRASTYLVMACISIAEGLPAGPVLEDFGLNHHTANLSPENELLEKQAEVRKMVKLLARRAIRDYITFFSRFEYSPNLPLRYVKEFNDRVSFAAHGPRQRHTSEMASPVEPHTVYSVSDLFAAVPPPNLPPYPSNEVSKTDDDTSPDFEKGTTEWITYHPLLTDALHSLLLCHALAQTSTKELQRHAYMVARLIRLTDGFPAFQASRSAARTDWVDIVRRSKNWIQLESSWDALCAPCPLPLYDTKALASKTGPSLGRAASAAAALINGQSSENALGAEDRRKDRARQQAIVDALNDDRVVDEASFRASVVAREKLGNETAAADTATKAAPDTATAAAPDASSQVVPNVPRVPGRANPNGDALALRRIAPEDCGSFPIMTERAMAISEWVNLAPAVPSVAKRKRRPKKAGDAKIAQTSEAMEKLEVTGADED</sequence>
<feature type="region of interest" description="Disordered" evidence="1">
    <location>
        <begin position="1"/>
        <end position="52"/>
    </location>
</feature>